<accession>A0A5J9VME9</accession>
<name>A0A5J9VME9_9POAL</name>
<organism evidence="2 3">
    <name type="scientific">Eragrostis curvula</name>
    <name type="common">weeping love grass</name>
    <dbReference type="NCBI Taxonomy" id="38414"/>
    <lineage>
        <taxon>Eukaryota</taxon>
        <taxon>Viridiplantae</taxon>
        <taxon>Streptophyta</taxon>
        <taxon>Embryophyta</taxon>
        <taxon>Tracheophyta</taxon>
        <taxon>Spermatophyta</taxon>
        <taxon>Magnoliopsida</taxon>
        <taxon>Liliopsida</taxon>
        <taxon>Poales</taxon>
        <taxon>Poaceae</taxon>
        <taxon>PACMAD clade</taxon>
        <taxon>Chloridoideae</taxon>
        <taxon>Eragrostideae</taxon>
        <taxon>Eragrostidinae</taxon>
        <taxon>Eragrostis</taxon>
    </lineage>
</organism>
<dbReference type="Proteomes" id="UP000324897">
    <property type="component" value="Unassembled WGS sequence"/>
</dbReference>
<protein>
    <submittedName>
        <fullName evidence="2">Uncharacterized protein</fullName>
    </submittedName>
</protein>
<keyword evidence="1" id="KW-0732">Signal</keyword>
<dbReference type="PANTHER" id="PTHR33544:SF5">
    <property type="entry name" value="DUF4005 DOMAIN-CONTAINING PROTEIN"/>
    <property type="match status" value="1"/>
</dbReference>
<dbReference type="PANTHER" id="PTHR33544">
    <property type="entry name" value="DUF4005 DOMAIN-CONTAINING PROTEIN-RELATED"/>
    <property type="match status" value="1"/>
</dbReference>
<sequence length="219" mass="23444">MVPGEATPRHEWHLRSAFLYAWLLPGPCLAVPRTAQKAPSLMLTASPPTFSLASRQEIRNEALISVRKMMTRKPTKVGTELPVMAHEEGWPLGLGALNVRAGVMRGVEISGSASFSTDFTSSRCTSSLPSTDFDTESAWSLSRGGGGMTLASLIGLVDAMESRRRPSARASRSGKLRALLLSLCLRSHLENGGRSAPSLGQFLEMERRASGAAGHVDGL</sequence>
<evidence type="ECO:0000256" key="1">
    <source>
        <dbReference type="SAM" id="SignalP"/>
    </source>
</evidence>
<evidence type="ECO:0000313" key="2">
    <source>
        <dbReference type="EMBL" id="TVU36761.1"/>
    </source>
</evidence>
<keyword evidence="3" id="KW-1185">Reference proteome</keyword>
<reference evidence="2 3" key="1">
    <citation type="journal article" date="2019" name="Sci. Rep.">
        <title>A high-quality genome of Eragrostis curvula grass provides insights into Poaceae evolution and supports new strategies to enhance forage quality.</title>
        <authorList>
            <person name="Carballo J."/>
            <person name="Santos B.A.C.M."/>
            <person name="Zappacosta D."/>
            <person name="Garbus I."/>
            <person name="Selva J.P."/>
            <person name="Gallo C.A."/>
            <person name="Diaz A."/>
            <person name="Albertini E."/>
            <person name="Caccamo M."/>
            <person name="Echenique V."/>
        </authorList>
    </citation>
    <scope>NUCLEOTIDE SEQUENCE [LARGE SCALE GENOMIC DNA]</scope>
    <source>
        <strain evidence="3">cv. Victoria</strain>
        <tissue evidence="2">Leaf</tissue>
    </source>
</reference>
<feature type="non-terminal residue" evidence="2">
    <location>
        <position position="1"/>
    </location>
</feature>
<dbReference type="AlphaFoldDB" id="A0A5J9VME9"/>
<dbReference type="Gramene" id="TVU36761">
    <property type="protein sequence ID" value="TVU36761"/>
    <property type="gene ID" value="EJB05_18707"/>
</dbReference>
<feature type="chain" id="PRO_5023875991" evidence="1">
    <location>
        <begin position="31"/>
        <end position="219"/>
    </location>
</feature>
<dbReference type="EMBL" id="RWGY01000009">
    <property type="protein sequence ID" value="TVU36761.1"/>
    <property type="molecule type" value="Genomic_DNA"/>
</dbReference>
<dbReference type="OrthoDB" id="1924128at2759"/>
<evidence type="ECO:0000313" key="3">
    <source>
        <dbReference type="Proteomes" id="UP000324897"/>
    </source>
</evidence>
<comment type="caution">
    <text evidence="2">The sequence shown here is derived from an EMBL/GenBank/DDBJ whole genome shotgun (WGS) entry which is preliminary data.</text>
</comment>
<gene>
    <name evidence="2" type="ORF">EJB05_18707</name>
</gene>
<dbReference type="InterPro" id="IPR040344">
    <property type="entry name" value="At3g17950-like"/>
</dbReference>
<proteinExistence type="predicted"/>
<feature type="signal peptide" evidence="1">
    <location>
        <begin position="1"/>
        <end position="30"/>
    </location>
</feature>